<accession>A0AB38BHS3</accession>
<dbReference type="SUPFAM" id="SSF46689">
    <property type="entry name" value="Homeodomain-like"/>
    <property type="match status" value="1"/>
</dbReference>
<dbReference type="InterPro" id="IPR009057">
    <property type="entry name" value="Homeodomain-like_sf"/>
</dbReference>
<sequence>MALGKYQEWLTEEGLLKIQGWARDGLTDKQVAAKMGINPDTLYKWIKKYPDISEALKKGKEVVDRGVENGLLKRALGYPFDEVTYGVDESGKKVVSKIVTKQVSPDVTAQIFWLKNRKPKEWRDRKESEFSGNVGINNPYEGLTVEELRKLARSEKLKAKLEE</sequence>
<dbReference type="EMBL" id="FJMZ01000007">
    <property type="protein sequence ID" value="CZQ88659.1"/>
    <property type="molecule type" value="Genomic_DNA"/>
</dbReference>
<protein>
    <submittedName>
        <fullName evidence="2">Homeodomain-like domain-containing protein</fullName>
    </submittedName>
</protein>
<dbReference type="RefSeq" id="WP_086988594.1">
    <property type="nucleotide sequence ID" value="NZ_FJMZ01000007.1"/>
</dbReference>
<dbReference type="AlphaFoldDB" id="A0AB38BHS3"/>
<keyword evidence="2" id="KW-0238">DNA-binding</keyword>
<dbReference type="Gene3D" id="1.10.10.60">
    <property type="entry name" value="Homeodomain-like"/>
    <property type="match status" value="1"/>
</dbReference>
<dbReference type="Proteomes" id="UP000195947">
    <property type="component" value="Unassembled WGS sequence"/>
</dbReference>
<dbReference type="EMBL" id="FOQC01000014">
    <property type="protein sequence ID" value="SFH77727.1"/>
    <property type="molecule type" value="Genomic_DNA"/>
</dbReference>
<reference evidence="2 4" key="2">
    <citation type="submission" date="2016-10" db="EMBL/GenBank/DDBJ databases">
        <authorList>
            <person name="Varghese N."/>
            <person name="Submissions S."/>
        </authorList>
    </citation>
    <scope>NUCLEOTIDE SEQUENCE [LARGE SCALE GENOMIC DNA]</scope>
    <source>
        <strain evidence="2 4">DSM 2094</strain>
    </source>
</reference>
<proteinExistence type="predicted"/>
<keyword evidence="3" id="KW-1185">Reference proteome</keyword>
<reference evidence="1 3" key="1">
    <citation type="submission" date="2016-02" db="EMBL/GenBank/DDBJ databases">
        <authorList>
            <person name="Strepis N."/>
        </authorList>
    </citation>
    <scope>NUCLEOTIDE SEQUENCE [LARGE SCALE GENOMIC DNA]</scope>
    <source>
        <strain evidence="1">Trichococcus flocculiformis</strain>
    </source>
</reference>
<keyword evidence="2" id="KW-0371">Homeobox</keyword>
<evidence type="ECO:0000313" key="3">
    <source>
        <dbReference type="Proteomes" id="UP000195947"/>
    </source>
</evidence>
<dbReference type="GO" id="GO:0003677">
    <property type="term" value="F:DNA binding"/>
    <property type="evidence" value="ECO:0007669"/>
    <property type="project" value="UniProtKB-KW"/>
</dbReference>
<evidence type="ECO:0000313" key="2">
    <source>
        <dbReference type="EMBL" id="SFH77727.1"/>
    </source>
</evidence>
<name>A0AB38BHS3_9LACT</name>
<organism evidence="2 4">
    <name type="scientific">Trichococcus flocculiformis</name>
    <dbReference type="NCBI Taxonomy" id="82803"/>
    <lineage>
        <taxon>Bacteria</taxon>
        <taxon>Bacillati</taxon>
        <taxon>Bacillota</taxon>
        <taxon>Bacilli</taxon>
        <taxon>Lactobacillales</taxon>
        <taxon>Carnobacteriaceae</taxon>
        <taxon>Trichococcus</taxon>
    </lineage>
</organism>
<dbReference type="Pfam" id="PF13384">
    <property type="entry name" value="HTH_23"/>
    <property type="match status" value="1"/>
</dbReference>
<evidence type="ECO:0000313" key="1">
    <source>
        <dbReference type="EMBL" id="CZQ88659.1"/>
    </source>
</evidence>
<evidence type="ECO:0000313" key="4">
    <source>
        <dbReference type="Proteomes" id="UP000199686"/>
    </source>
</evidence>
<comment type="caution">
    <text evidence="2">The sequence shown here is derived from an EMBL/GenBank/DDBJ whole genome shotgun (WGS) entry which is preliminary data.</text>
</comment>
<dbReference type="Proteomes" id="UP000199686">
    <property type="component" value="Unassembled WGS sequence"/>
</dbReference>
<gene>
    <name evidence="2" type="ORF">SAMN04488507_101449</name>
    <name evidence="1" type="ORF">TFLO_1039</name>
</gene>